<feature type="compositionally biased region" description="Basic and acidic residues" evidence="1">
    <location>
        <begin position="332"/>
        <end position="342"/>
    </location>
</feature>
<reference evidence="3" key="1">
    <citation type="journal article" name="BMC Genomics">
        <title>Long-read sequencing and de novo genome assembly of marine medaka (Oryzias melastigma).</title>
        <authorList>
            <person name="Liang P."/>
            <person name="Saqib H.S.A."/>
            <person name="Ni X."/>
            <person name="Shen Y."/>
        </authorList>
    </citation>
    <scope>NUCLEOTIDE SEQUENCE</scope>
    <source>
        <strain evidence="3">Bigg-433</strain>
    </source>
</reference>
<name>A0A834CFA5_ORYME</name>
<proteinExistence type="predicted"/>
<gene>
    <name evidence="3" type="ORF">FQA47_008401</name>
</gene>
<feature type="domain" description="SPIN-DOC-like zinc-finger" evidence="2">
    <location>
        <begin position="1217"/>
        <end position="1277"/>
    </location>
</feature>
<dbReference type="EMBL" id="WKFB01000230">
    <property type="protein sequence ID" value="KAF6730798.1"/>
    <property type="molecule type" value="Genomic_DNA"/>
</dbReference>
<evidence type="ECO:0000313" key="4">
    <source>
        <dbReference type="Proteomes" id="UP000646548"/>
    </source>
</evidence>
<feature type="compositionally biased region" description="Polar residues" evidence="1">
    <location>
        <begin position="544"/>
        <end position="554"/>
    </location>
</feature>
<dbReference type="InterPro" id="IPR040647">
    <property type="entry name" value="SPIN-DOC_Znf-C2H2"/>
</dbReference>
<evidence type="ECO:0000256" key="1">
    <source>
        <dbReference type="SAM" id="MobiDB-lite"/>
    </source>
</evidence>
<feature type="compositionally biased region" description="Basic and acidic residues" evidence="1">
    <location>
        <begin position="237"/>
        <end position="249"/>
    </location>
</feature>
<feature type="compositionally biased region" description="Basic and acidic residues" evidence="1">
    <location>
        <begin position="884"/>
        <end position="906"/>
    </location>
</feature>
<dbReference type="OrthoDB" id="8962639at2759"/>
<feature type="compositionally biased region" description="Basic and acidic residues" evidence="1">
    <location>
        <begin position="264"/>
        <end position="283"/>
    </location>
</feature>
<comment type="caution">
    <text evidence="3">The sequence shown here is derived from an EMBL/GenBank/DDBJ whole genome shotgun (WGS) entry which is preliminary data.</text>
</comment>
<dbReference type="PANTHER" id="PTHR34589">
    <property type="entry name" value="SIMILAR TO RIKEN CDNA 2700081O15"/>
    <property type="match status" value="1"/>
</dbReference>
<feature type="region of interest" description="Disordered" evidence="1">
    <location>
        <begin position="1124"/>
        <end position="1172"/>
    </location>
</feature>
<dbReference type="Pfam" id="PF18658">
    <property type="entry name" value="zf-C2H2_12"/>
    <property type="match status" value="1"/>
</dbReference>
<feature type="region of interest" description="Disordered" evidence="1">
    <location>
        <begin position="697"/>
        <end position="722"/>
    </location>
</feature>
<feature type="region of interest" description="Disordered" evidence="1">
    <location>
        <begin position="312"/>
        <end position="347"/>
    </location>
</feature>
<organism evidence="3 4">
    <name type="scientific">Oryzias melastigma</name>
    <name type="common">Marine medaka</name>
    <dbReference type="NCBI Taxonomy" id="30732"/>
    <lineage>
        <taxon>Eukaryota</taxon>
        <taxon>Metazoa</taxon>
        <taxon>Chordata</taxon>
        <taxon>Craniata</taxon>
        <taxon>Vertebrata</taxon>
        <taxon>Euteleostomi</taxon>
        <taxon>Actinopterygii</taxon>
        <taxon>Neopterygii</taxon>
        <taxon>Teleostei</taxon>
        <taxon>Neoteleostei</taxon>
        <taxon>Acanthomorphata</taxon>
        <taxon>Ovalentaria</taxon>
        <taxon>Atherinomorphae</taxon>
        <taxon>Beloniformes</taxon>
        <taxon>Adrianichthyidae</taxon>
        <taxon>Oryziinae</taxon>
        <taxon>Oryzias</taxon>
    </lineage>
</organism>
<sequence>MNHRMRLDENKVPPAKGKGGRYQPASEYDDATLAQKREYWRNKKREQRARLAKQRGKVGQDGGDRKPQLSCTPEGLSASSAASSSPYLRNDVSECRNTIPNEAADSQKEEWLQKTEVNKVFLSVLAEAADKAPARHSATRVVKVVPSALSSGSQRNTGPSVPTVRVMRVNNGAPPPPRGSLQDRPAPQTPCKPEAALAVQVTHSTGSRISCEESEGKATHPTAKPGATPQKPPTLSEEEKAAKRREQWRIKKREQRAKTAARIAEQRQRTPSRELTVQREKARLSQRSGLHTALCPTLKSFSSARDERLQSSAIANTQKSPKKEPYTCGDKTAQKKPADTQRKPQSPIYYSNVTRGILRCKTPRQRCIEVQKNLNNQRNLRCKSQSAASAFVTKNIPRIDPRDTPETVIAKRREYWRVKKREQRAKLTMEMKTRLREKDSLVRRVKRYQEILHEMRKARAVSASPAAQASEAIGGFIREDGTLAVNIPQSPKCHHTAGQRREEEHHKVSRNSPIIPQRKHRSFAPTRTHQPTPPLRPSCPALQSVRSSPRSLSAKTTTAQLKLCAPLASRDPASGSNLGRCVMRVDVTRRFSSRLSSDSGVSEEMKVARKREYWRTKKREQRAALAARLKLGLSAALKRRKAQRQEPAGPTQLCRVLADCTRDGLPLYSDTVPTAPQADDIKLEGESVQAADPDPQLEQAICPDRKPPASPLAPPEGRQEADPCQAADSQAATLLAVASMKKLLEESLSSVSSCTDIKVETVEDVFEQDTAVCPPTSDVQRDSISPITADVAMLLKHWQPDDEKKPNLHLQRSSPMNEAGLFLPVSTDVISSAPTYSAQSPSDFTGSFGASNDRILPCPAQGLSSRTRGRDTYCSTEPPKLHHITRECSDQRPEDDTPHHTTEKWRGATFPASQSPSRAGMEQAGSSSLQRKREYWKLMKRQQRARLKERRGEAGRSLLLTGSIQINQILQSNLPASSGGEGPSVPPLRLVGQLTSNTQKPISELHLKLPAACRLEKTTTQNTSTFTRVSGAQQYSQKWIPRTNEVTCAPSLPTLRPPDNPLSKLNLQLYESPAQSATSIPVAGAHPQVPNNLGESSILPPKLIPGESEKDFLKRKREYWRVKKKEQRAKKAIQKKGPSPRIGPSSWSPTLHPQDLQLQAGPAQGSGQWGISSEDLDGLKSMSVDSHLGRCSAPIKDESEALYPDAEEDGALSATVWRSHYLMDYDPLNQLLVCMVCGELQYSHSLEGVRAHIDEAHPHSMTLEPQEKQQILEAWDEQVSQRERFFSRQLQQNSSDLAGIPSKTLWRE</sequence>
<feature type="region of interest" description="Disordered" evidence="1">
    <location>
        <begin position="148"/>
        <end position="288"/>
    </location>
</feature>
<feature type="region of interest" description="Disordered" evidence="1">
    <location>
        <begin position="1"/>
        <end position="89"/>
    </location>
</feature>
<feature type="region of interest" description="Disordered" evidence="1">
    <location>
        <begin position="488"/>
        <end position="554"/>
    </location>
</feature>
<dbReference type="GO" id="GO:0045892">
    <property type="term" value="P:negative regulation of DNA-templated transcription"/>
    <property type="evidence" value="ECO:0007669"/>
    <property type="project" value="TreeGrafter"/>
</dbReference>
<dbReference type="Proteomes" id="UP000646548">
    <property type="component" value="Unassembled WGS sequence"/>
</dbReference>
<dbReference type="InterPro" id="IPR052675">
    <property type="entry name" value="ZnF_transloc-Spindlin_int"/>
</dbReference>
<protein>
    <recommendedName>
        <fullName evidence="2">SPIN-DOC-like zinc-finger domain-containing protein</fullName>
    </recommendedName>
</protein>
<feature type="region of interest" description="Disordered" evidence="1">
    <location>
        <begin position="847"/>
        <end position="930"/>
    </location>
</feature>
<feature type="compositionally biased region" description="Basic and acidic residues" evidence="1">
    <location>
        <begin position="1"/>
        <end position="11"/>
    </location>
</feature>
<feature type="compositionally biased region" description="Polar residues" evidence="1">
    <location>
        <begin position="148"/>
        <end position="160"/>
    </location>
</feature>
<accession>A0A834CFA5</accession>
<evidence type="ECO:0000313" key="3">
    <source>
        <dbReference type="EMBL" id="KAF6730798.1"/>
    </source>
</evidence>
<feature type="compositionally biased region" description="Basic residues" evidence="1">
    <location>
        <begin position="1124"/>
        <end position="1134"/>
    </location>
</feature>
<feature type="compositionally biased region" description="Basic residues" evidence="1">
    <location>
        <begin position="42"/>
        <end position="56"/>
    </location>
</feature>
<evidence type="ECO:0000259" key="2">
    <source>
        <dbReference type="Pfam" id="PF18658"/>
    </source>
</evidence>
<dbReference type="PANTHER" id="PTHR34589:SF2">
    <property type="entry name" value="ZINC FINGER TRANSLOCATION-ASSOCIATED PROTEIN"/>
    <property type="match status" value="1"/>
</dbReference>